<evidence type="ECO:0000256" key="1">
    <source>
        <dbReference type="SAM" id="MobiDB-lite"/>
    </source>
</evidence>
<dbReference type="CDD" id="cd10568">
    <property type="entry name" value="SWIB_like"/>
    <property type="match status" value="1"/>
</dbReference>
<comment type="caution">
    <text evidence="3">The sequence shown here is derived from an EMBL/GenBank/DDBJ whole genome shotgun (WGS) entry which is preliminary data.</text>
</comment>
<organism evidence="3 4">
    <name type="scientific">Psilocybe cf. subviscida</name>
    <dbReference type="NCBI Taxonomy" id="2480587"/>
    <lineage>
        <taxon>Eukaryota</taxon>
        <taxon>Fungi</taxon>
        <taxon>Dikarya</taxon>
        <taxon>Basidiomycota</taxon>
        <taxon>Agaricomycotina</taxon>
        <taxon>Agaricomycetes</taxon>
        <taxon>Agaricomycetidae</taxon>
        <taxon>Agaricales</taxon>
        <taxon>Agaricineae</taxon>
        <taxon>Strophariaceae</taxon>
        <taxon>Psilocybe</taxon>
    </lineage>
</organism>
<dbReference type="AlphaFoldDB" id="A0A8H5FAI5"/>
<evidence type="ECO:0000313" key="4">
    <source>
        <dbReference type="Proteomes" id="UP000567179"/>
    </source>
</evidence>
<evidence type="ECO:0000313" key="3">
    <source>
        <dbReference type="EMBL" id="KAF5329771.1"/>
    </source>
</evidence>
<sequence>MSMKRIRMSRSTVNIDEGLQRSPRTGTLSPSNRTLRFKPSSGIMDSQKAAKKRKLLDKSIPNVILQNPEFAQDSQMYQDLLDMERKLDWTMTRKRMEVQDAIVRTPTTTRTLRLFLSHTVSGQLWQNTSDMPAVTNFETGEGIPAWAFKIEGRLLELPNSRHKDKNPPRKFSTMIKRMVVELDRDPTLYTDGNIVEWPRTPGHHNPAMDGFTIRRTGDVPTKIRIILYLDHFPDQFKVHPELGNVIGIKEESRIGAVQTLWNYIKLHNLQDKTDRRKILADDRLRPIFNGDSIMFSKLPEAVNRYLQPPDPVILNYTLNPLVPPPERPLAYDMELKTEDTSMKSRMSVTVAASKESAQTLLKIDEEIALLAQSLHNSHMKRTFLESFAKDPAQFIQTWLESQSRDLESIMSSGPYEGQTLRQEELKRSEFFQLPWVEEAIAIQEGTRLATKNMA</sequence>
<reference evidence="3 4" key="1">
    <citation type="journal article" date="2020" name="ISME J.">
        <title>Uncovering the hidden diversity of litter-decomposition mechanisms in mushroom-forming fungi.</title>
        <authorList>
            <person name="Floudas D."/>
            <person name="Bentzer J."/>
            <person name="Ahren D."/>
            <person name="Johansson T."/>
            <person name="Persson P."/>
            <person name="Tunlid A."/>
        </authorList>
    </citation>
    <scope>NUCLEOTIDE SEQUENCE [LARGE SCALE GENOMIC DNA]</scope>
    <source>
        <strain evidence="3 4">CBS 101986</strain>
    </source>
</reference>
<keyword evidence="4" id="KW-1185">Reference proteome</keyword>
<dbReference type="SMART" id="SM00151">
    <property type="entry name" value="SWIB"/>
    <property type="match status" value="1"/>
</dbReference>
<dbReference type="Proteomes" id="UP000567179">
    <property type="component" value="Unassembled WGS sequence"/>
</dbReference>
<dbReference type="PANTHER" id="PTHR13844">
    <property type="entry name" value="SWI/SNF-RELATED MATRIX-ASSOCIATED ACTIN-DEPENDENT REGULATOR OF CHROMATIN SUBFAMILY D"/>
    <property type="match status" value="1"/>
</dbReference>
<evidence type="ECO:0000259" key="2">
    <source>
        <dbReference type="PROSITE" id="PS51925"/>
    </source>
</evidence>
<protein>
    <recommendedName>
        <fullName evidence="2">DM2 domain-containing protein</fullName>
    </recommendedName>
</protein>
<accession>A0A8H5FAI5</accession>
<dbReference type="Pfam" id="PF02201">
    <property type="entry name" value="SWIB"/>
    <property type="match status" value="1"/>
</dbReference>
<proteinExistence type="predicted"/>
<dbReference type="EMBL" id="JAACJJ010000002">
    <property type="protein sequence ID" value="KAF5329771.1"/>
    <property type="molecule type" value="Genomic_DNA"/>
</dbReference>
<dbReference type="InterPro" id="IPR019835">
    <property type="entry name" value="SWIB_domain"/>
</dbReference>
<dbReference type="OrthoDB" id="10263741at2759"/>
<dbReference type="InterPro" id="IPR036885">
    <property type="entry name" value="SWIB_MDM2_dom_sf"/>
</dbReference>
<dbReference type="Gene3D" id="1.10.245.10">
    <property type="entry name" value="SWIB/MDM2 domain"/>
    <property type="match status" value="1"/>
</dbReference>
<dbReference type="PROSITE" id="PS51925">
    <property type="entry name" value="SWIB_MDM2"/>
    <property type="match status" value="1"/>
</dbReference>
<gene>
    <name evidence="3" type="ORF">D9619_009133</name>
</gene>
<name>A0A8H5FAI5_9AGAR</name>
<dbReference type="SUPFAM" id="SSF47592">
    <property type="entry name" value="SWIB/MDM2 domain"/>
    <property type="match status" value="1"/>
</dbReference>
<dbReference type="InterPro" id="IPR003121">
    <property type="entry name" value="SWIB_MDM2_domain"/>
</dbReference>
<feature type="compositionally biased region" description="Polar residues" evidence="1">
    <location>
        <begin position="22"/>
        <end position="34"/>
    </location>
</feature>
<feature type="domain" description="DM2" evidence="2">
    <location>
        <begin position="231"/>
        <end position="308"/>
    </location>
</feature>
<feature type="region of interest" description="Disordered" evidence="1">
    <location>
        <begin position="1"/>
        <end position="46"/>
    </location>
</feature>